<dbReference type="Gene3D" id="2.110.10.10">
    <property type="entry name" value="Hemopexin-like domain"/>
    <property type="match status" value="3"/>
</dbReference>
<evidence type="ECO:0000256" key="16">
    <source>
        <dbReference type="ARBA" id="ARBA00036005"/>
    </source>
</evidence>
<feature type="binding site" evidence="19">
    <location>
        <position position="879"/>
    </location>
    <ligand>
        <name>Zn(2+)</name>
        <dbReference type="ChEBI" id="CHEBI:29105"/>
        <label>1</label>
    </ligand>
</feature>
<evidence type="ECO:0000256" key="11">
    <source>
        <dbReference type="ARBA" id="ARBA00022837"/>
    </source>
</evidence>
<evidence type="ECO:0000256" key="6">
    <source>
        <dbReference type="ARBA" id="ARBA00022723"/>
    </source>
</evidence>
<feature type="repeat" description="Hemopexin" evidence="23">
    <location>
        <begin position="993"/>
        <end position="1042"/>
    </location>
</feature>
<evidence type="ECO:0000256" key="4">
    <source>
        <dbReference type="ARBA" id="ARBA00022530"/>
    </source>
</evidence>
<dbReference type="InterPro" id="IPR018487">
    <property type="entry name" value="Hemopexin-like_repeat"/>
</dbReference>
<evidence type="ECO:0000256" key="19">
    <source>
        <dbReference type="PIRSR" id="PIRSR621190-2"/>
    </source>
</evidence>
<feature type="disulfide bond" evidence="20">
    <location>
        <begin position="996"/>
        <end position="1183"/>
    </location>
</feature>
<protein>
    <recommendedName>
        <fullName evidence="17">interstitial collagenase</fullName>
        <ecNumber evidence="17">3.4.24.7</ecNumber>
    </recommendedName>
</protein>
<evidence type="ECO:0000256" key="13">
    <source>
        <dbReference type="ARBA" id="ARBA00023105"/>
    </source>
</evidence>
<feature type="domain" description="Peptidase metallopeptidase" evidence="25">
    <location>
        <begin position="399"/>
        <end position="559"/>
    </location>
</feature>
<evidence type="ECO:0000256" key="17">
    <source>
        <dbReference type="ARBA" id="ARBA00038924"/>
    </source>
</evidence>
<evidence type="ECO:0000256" key="24">
    <source>
        <dbReference type="SAM" id="MobiDB-lite"/>
    </source>
</evidence>
<gene>
    <name evidence="26" type="ORF">JZ751_006556</name>
</gene>
<feature type="binding site" evidence="19">
    <location>
        <position position="1049"/>
    </location>
    <ligand>
        <name>Ca(2+)</name>
        <dbReference type="ChEBI" id="CHEBI:29108"/>
        <label>5</label>
    </ligand>
</feature>
<dbReference type="GO" id="GO:0004222">
    <property type="term" value="F:metalloendopeptidase activity"/>
    <property type="evidence" value="ECO:0007669"/>
    <property type="project" value="UniProtKB-EC"/>
</dbReference>
<keyword evidence="4" id="KW-0272">Extracellular matrix</keyword>
<dbReference type="EC" id="3.4.24.7" evidence="17"/>
<dbReference type="SMART" id="SM00235">
    <property type="entry name" value="ZnMc"/>
    <property type="match status" value="3"/>
</dbReference>
<feature type="binding site" evidence="19">
    <location>
        <position position="910"/>
    </location>
    <ligand>
        <name>Ca(2+)</name>
        <dbReference type="ChEBI" id="CHEBI:29108"/>
        <label>1</label>
    </ligand>
</feature>
<feature type="binding site" evidence="19">
    <location>
        <position position="1097"/>
    </location>
    <ligand>
        <name>Ca(2+)</name>
        <dbReference type="ChEBI" id="CHEBI:29108"/>
        <label>5</label>
    </ligand>
</feature>
<feature type="binding site" evidence="19">
    <location>
        <position position="930"/>
    </location>
    <ligand>
        <name>Zn(2+)</name>
        <dbReference type="ChEBI" id="CHEBI:29105"/>
        <label>2</label>
        <note>catalytic</note>
    </ligand>
</feature>
<dbReference type="PROSITE" id="PS51642">
    <property type="entry name" value="HEMOPEXIN_2"/>
    <property type="match status" value="9"/>
</dbReference>
<evidence type="ECO:0000256" key="18">
    <source>
        <dbReference type="PIRSR" id="PIRSR621190-1"/>
    </source>
</evidence>
<dbReference type="FunFam" id="3.40.390.10:FF:000007">
    <property type="entry name" value="Collagenase 3"/>
    <property type="match status" value="2"/>
</dbReference>
<dbReference type="GO" id="GO:0030198">
    <property type="term" value="P:extracellular matrix organization"/>
    <property type="evidence" value="ECO:0007669"/>
    <property type="project" value="TreeGrafter"/>
</dbReference>
<feature type="binding site" description="in inhibited form" evidence="19">
    <location>
        <position position="803"/>
    </location>
    <ligand>
        <name>Zn(2+)</name>
        <dbReference type="ChEBI" id="CHEBI:29105"/>
        <label>2</label>
        <note>catalytic</note>
    </ligand>
</feature>
<dbReference type="GO" id="GO:0031012">
    <property type="term" value="C:extracellular matrix"/>
    <property type="evidence" value="ECO:0007669"/>
    <property type="project" value="InterPro"/>
</dbReference>
<evidence type="ECO:0000313" key="27">
    <source>
        <dbReference type="Proteomes" id="UP000824540"/>
    </source>
</evidence>
<feature type="repeat" description="Hemopexin" evidence="23">
    <location>
        <begin position="248"/>
        <end position="296"/>
    </location>
</feature>
<dbReference type="CDD" id="cd04278">
    <property type="entry name" value="ZnMc_MMP"/>
    <property type="match status" value="3"/>
</dbReference>
<keyword evidence="12" id="KW-0482">Metalloprotease</keyword>
<feature type="binding site" evidence="19">
    <location>
        <position position="886"/>
    </location>
    <ligand>
        <name>Ca(2+)</name>
        <dbReference type="ChEBI" id="CHEBI:29108"/>
        <label>3</label>
    </ligand>
</feature>
<feature type="repeat" description="Hemopexin" evidence="23">
    <location>
        <begin position="576"/>
        <end position="625"/>
    </location>
</feature>
<keyword evidence="7" id="KW-0732">Signal</keyword>
<proteinExistence type="inferred from homology"/>
<dbReference type="InterPro" id="IPR000585">
    <property type="entry name" value="Hemopexin-like_dom"/>
</dbReference>
<comment type="cofactor">
    <cofactor evidence="19">
        <name>Zn(2+)</name>
        <dbReference type="ChEBI" id="CHEBI:29105"/>
    </cofactor>
    <text evidence="19">Binds 2 Zn(2+) ions per subunit.</text>
</comment>
<feature type="binding site" evidence="19">
    <location>
        <position position="903"/>
    </location>
    <ligand>
        <name>Ca(2+)</name>
        <dbReference type="ChEBI" id="CHEBI:29108"/>
        <label>2</label>
    </ligand>
</feature>
<keyword evidence="9" id="KW-0378">Hydrolase</keyword>
<comment type="subcellular location">
    <subcellularLocation>
        <location evidence="1">Secreted</location>
        <location evidence="1">Extracellular space</location>
        <location evidence="1">Extracellular matrix</location>
    </subcellularLocation>
</comment>
<evidence type="ECO:0000256" key="21">
    <source>
        <dbReference type="PIRSR" id="PIRSR621190-4"/>
    </source>
</evidence>
<keyword evidence="11 19" id="KW-0106">Calcium</keyword>
<keyword evidence="6 19" id="KW-0479">Metal-binding</keyword>
<feature type="binding site" evidence="19">
    <location>
        <position position="881"/>
    </location>
    <ligand>
        <name>Zn(2+)</name>
        <dbReference type="ChEBI" id="CHEBI:29105"/>
        <label>1</label>
    </ligand>
</feature>
<dbReference type="SUPFAM" id="SSF55486">
    <property type="entry name" value="Metalloproteases ('zincins'), catalytic domain"/>
    <property type="match status" value="3"/>
</dbReference>
<comment type="catalytic activity">
    <reaction evidence="16">
        <text>Cleavage of the triple helix of collagen at about three-quarters of the length of the molecule from the N-terminus, at 775-Gly-|-Ile-776 in the alpha1(I) chain. Cleaves synthetic substrates and alpha-macroglobulins at bonds where P1' is a hydrophobic residue.</text>
        <dbReference type="EC" id="3.4.24.7"/>
    </reaction>
</comment>
<evidence type="ECO:0000256" key="1">
    <source>
        <dbReference type="ARBA" id="ARBA00004498"/>
    </source>
</evidence>
<dbReference type="SUPFAM" id="SSF50923">
    <property type="entry name" value="Hemopexin-like domain"/>
    <property type="match status" value="3"/>
</dbReference>
<evidence type="ECO:0000256" key="3">
    <source>
        <dbReference type="ARBA" id="ARBA00022525"/>
    </source>
</evidence>
<dbReference type="InterPro" id="IPR021158">
    <property type="entry name" value="Pept_M10A_Zn_BS"/>
</dbReference>
<evidence type="ECO:0000256" key="22">
    <source>
        <dbReference type="PIRSR" id="PIRSR621190-5"/>
    </source>
</evidence>
<dbReference type="InterPro" id="IPR024079">
    <property type="entry name" value="MetalloPept_cat_dom_sf"/>
</dbReference>
<dbReference type="InterPro" id="IPR018486">
    <property type="entry name" value="Hemopexin_CS"/>
</dbReference>
<dbReference type="InterPro" id="IPR002477">
    <property type="entry name" value="Peptidoglycan-bd-like"/>
</dbReference>
<keyword evidence="13" id="KW-0177">Collagen degradation</keyword>
<feature type="binding site" evidence="19">
    <location>
        <position position="887"/>
    </location>
    <ligand>
        <name>Ca(2+)</name>
        <dbReference type="ChEBI" id="CHEBI:29108"/>
        <label>3</label>
    </ligand>
</feature>
<dbReference type="Pfam" id="PF01471">
    <property type="entry name" value="PG_binding_1"/>
    <property type="match status" value="2"/>
</dbReference>
<dbReference type="SMART" id="SM00120">
    <property type="entry name" value="HX"/>
    <property type="match status" value="10"/>
</dbReference>
<feature type="binding site" evidence="19">
    <location>
        <position position="909"/>
    </location>
    <ligand>
        <name>Ca(2+)</name>
        <dbReference type="ChEBI" id="CHEBI:29108"/>
        <label>3</label>
    </ligand>
</feature>
<evidence type="ECO:0000256" key="12">
    <source>
        <dbReference type="ARBA" id="ARBA00023049"/>
    </source>
</evidence>
<dbReference type="PANTHER" id="PTHR10201:SF151">
    <property type="entry name" value="INTERSTITIAL COLLAGENASE"/>
    <property type="match status" value="1"/>
</dbReference>
<dbReference type="Proteomes" id="UP000824540">
    <property type="component" value="Unassembled WGS sequence"/>
</dbReference>
<evidence type="ECO:0000256" key="7">
    <source>
        <dbReference type="ARBA" id="ARBA00022729"/>
    </source>
</evidence>
<feature type="region of interest" description="Disordered" evidence="24">
    <location>
        <begin position="971"/>
        <end position="996"/>
    </location>
</feature>
<feature type="binding site" evidence="19">
    <location>
        <position position="1003"/>
    </location>
    <ligand>
        <name>Ca(2+)</name>
        <dbReference type="ChEBI" id="CHEBI:29108"/>
        <label>4</label>
    </ligand>
</feature>
<name>A0A8T2MPZ3_9TELE</name>
<evidence type="ECO:0000256" key="15">
    <source>
        <dbReference type="ARBA" id="ARBA00023157"/>
    </source>
</evidence>
<evidence type="ECO:0000259" key="25">
    <source>
        <dbReference type="SMART" id="SM00235"/>
    </source>
</evidence>
<feature type="binding site" evidence="19">
    <location>
        <position position="869"/>
    </location>
    <ligand>
        <name>Ca(2+)</name>
        <dbReference type="ChEBI" id="CHEBI:29108"/>
        <label>2</label>
    </ligand>
</feature>
<dbReference type="InterPro" id="IPR001818">
    <property type="entry name" value="Pept_M10_metallopeptidase"/>
</dbReference>
<dbReference type="OrthoDB" id="406838at2759"/>
<evidence type="ECO:0000256" key="2">
    <source>
        <dbReference type="ARBA" id="ARBA00010370"/>
    </source>
</evidence>
<feature type="repeat" description="Hemopexin" evidence="23">
    <location>
        <begin position="626"/>
        <end position="672"/>
    </location>
</feature>
<evidence type="ECO:0000256" key="5">
    <source>
        <dbReference type="ARBA" id="ARBA00022670"/>
    </source>
</evidence>
<keyword evidence="14" id="KW-0865">Zymogen</keyword>
<feature type="binding site" evidence="19">
    <location>
        <position position="934"/>
    </location>
    <ligand>
        <name>Zn(2+)</name>
        <dbReference type="ChEBI" id="CHEBI:29105"/>
        <label>2</label>
        <note>catalytic</note>
    </ligand>
</feature>
<feature type="domain" description="Peptidase metallopeptidase" evidence="25">
    <location>
        <begin position="816"/>
        <end position="976"/>
    </location>
</feature>
<dbReference type="PANTHER" id="PTHR10201">
    <property type="entry name" value="MATRIX METALLOPROTEINASE"/>
    <property type="match status" value="1"/>
</dbReference>
<dbReference type="PRINTS" id="PR00138">
    <property type="entry name" value="MATRIXIN"/>
</dbReference>
<dbReference type="InterPro" id="IPR036375">
    <property type="entry name" value="Hemopexin-like_dom_sf"/>
</dbReference>
<feature type="repeat" description="Hemopexin" evidence="23">
    <location>
        <begin position="158"/>
        <end position="207"/>
    </location>
</feature>
<evidence type="ECO:0000256" key="20">
    <source>
        <dbReference type="PIRSR" id="PIRSR621190-3"/>
    </source>
</evidence>
<feature type="repeat" description="Hemopexin" evidence="23">
    <location>
        <begin position="1140"/>
        <end position="1183"/>
    </location>
</feature>
<feature type="repeat" description="Hemopexin" evidence="23">
    <location>
        <begin position="1091"/>
        <end position="1139"/>
    </location>
</feature>
<sequence>MSKSEVDTAIERALQVWAKVTPLRFTRIYSGIADIMISFVRRAHGDNNAFDGPGRVLAHAFGPSRGIGGDAHFDEDETFTARSSRGINLFLVAAHEFGHSLGLGHSRVRGALMFPTYSYTDPNRFSLSRDDVRGIQSLYGSNPDVNPGKPDPKPTTTPDACGPNLVMDAVTTHGGERLFFKGRYFWRSSPQSSKAVQFLIKNVWPEVPDELDAAYESTRSHRVWALSGNNVVRGYPRSISSMGLPNTVKKISAALYEERSGKTLLFIDNYYYSYDEVRGRMDRGYPRLVEEGYPGTRGKVTAAFEIRAAMAYCGPILPPAGTQQDEDMAETYLKRFYSLTEQNGPTFRRGISQLSRKLSEMQHFFGLKVTGTLDSETLQLMKKPRCGVPDVSEYTTFPRNPKWPTNKLTYRIENYTPDMSKSEVDTAIERALQVWAKVTPLRFTRIYSGTADIMISFGTKAHGDYYPFDGPDGTLAHAFAPSSGIGGDAHFDDDETFTFQSSRGYNLFLVAAHEFGHSMGLSHSTDPGALMYPVYSYSDPNSFSLSQDDVNGIQSLYGPNPDVNPKDPKPPRPTTPDACDPNLALDAVATMRGEWLFFKGRFFWRSYPQSSKAVQTLIKNFWPEVPDDLDAAYESRRTDMVYLFKGRRVWALSGYDLVRGYPKSITSMGLPKTVKKITAAVHEEHSGKTLLFIDDYYYSYDEVRGSLDRGYPKLVEEGYPGFRGKVTAAFEIRGKGKTPNLSKSESVTYLKRFYSLTEQNGPTFRRGISQLSRKLSEMQHFFGLKVTGTLDSETLQLMKKPRCGVPDVSEYTTFPRNPKWPTNKLTYRIENYTPDMSKSEVDTAIERALQVWAKVTPLRFTRIYSGTADIMISFGTKAHGDYYPFDGPDGTLAHAFAPSSGIGGDAHFDDDETFTFQSSRGYNLFLVAAHEFGHSMGLSHSTDPGALMYPVYSYSDPNSFSLSQDDVNGIQSLYGPNPDVNPKDPKPPRPTTPDACDPNLALDAVATMRGERLFFKGRFFWRSYPQSSKAVQTLIKNFWPEVPDDLDAAYESRRTDMVYLFKGRRVWALSGYDLVRGYPKSITSMGLPKTVKKITAAVHEEHSGKTLLFIDDYYYSYDEVRGSLDRGYPKLVEEGYPGFRGKVTAAFEIRGFTYLFNGPYMYEFSSRSKRLYRVLRTSYFLRC</sequence>
<dbReference type="AlphaFoldDB" id="A0A8T2MPZ3"/>
<feature type="binding site" evidence="19">
    <location>
        <position position="907"/>
    </location>
    <ligand>
        <name>Zn(2+)</name>
        <dbReference type="ChEBI" id="CHEBI:29105"/>
        <label>1</label>
    </ligand>
</feature>
<feature type="binding site" evidence="19">
    <location>
        <position position="912"/>
    </location>
    <ligand>
        <name>Ca(2+)</name>
        <dbReference type="ChEBI" id="CHEBI:29108"/>
        <label>1</label>
    </ligand>
</feature>
<dbReference type="InterPro" id="IPR033739">
    <property type="entry name" value="M10A_MMP"/>
</dbReference>
<dbReference type="Gene3D" id="3.40.390.10">
    <property type="entry name" value="Collagenase (Catalytic Domain)"/>
    <property type="match status" value="3"/>
</dbReference>
<feature type="binding site" evidence="19">
    <location>
        <position position="940"/>
    </location>
    <ligand>
        <name>Zn(2+)</name>
        <dbReference type="ChEBI" id="CHEBI:29105"/>
        <label>2</label>
        <note>catalytic</note>
    </ligand>
</feature>
<dbReference type="InterPro" id="IPR036365">
    <property type="entry name" value="PGBD-like_sf"/>
</dbReference>
<dbReference type="EMBL" id="JAFBMS010001384">
    <property type="protein sequence ID" value="KAG9329210.1"/>
    <property type="molecule type" value="Genomic_DNA"/>
</dbReference>
<dbReference type="PROSITE" id="PS00546">
    <property type="entry name" value="CYSTEINE_SWITCH"/>
    <property type="match status" value="2"/>
</dbReference>
<keyword evidence="3" id="KW-0964">Secreted</keyword>
<comment type="cofactor">
    <cofactor evidence="19">
        <name>Ca(2+)</name>
        <dbReference type="ChEBI" id="CHEBI:29108"/>
    </cofactor>
    <text evidence="19">Can bind about 5 Ca(2+) ions per subunit.</text>
</comment>
<dbReference type="SUPFAM" id="SSF47090">
    <property type="entry name" value="PGBD-like"/>
    <property type="match status" value="2"/>
</dbReference>
<feature type="binding site" evidence="19">
    <location>
        <position position="835"/>
    </location>
    <ligand>
        <name>Ca(2+)</name>
        <dbReference type="ChEBI" id="CHEBI:29108"/>
        <label>1</label>
    </ligand>
</feature>
<feature type="binding site" evidence="19">
    <location>
        <position position="948"/>
    </location>
    <ligand>
        <name>Zn(2+)</name>
        <dbReference type="ChEBI" id="CHEBI:29105"/>
        <label>2</label>
        <note>catalytic</note>
    </ligand>
</feature>
<evidence type="ECO:0000256" key="9">
    <source>
        <dbReference type="ARBA" id="ARBA00022801"/>
    </source>
</evidence>
<dbReference type="InterPro" id="IPR021190">
    <property type="entry name" value="Pept_M10A"/>
</dbReference>
<comment type="caution">
    <text evidence="26">The sequence shown here is derived from an EMBL/GenBank/DDBJ whole genome shotgun (WGS) entry which is preliminary data.</text>
</comment>
<comment type="similarity">
    <text evidence="2">Belongs to the peptidase M10A family.</text>
</comment>
<feature type="binding site" evidence="19">
    <location>
        <position position="912"/>
    </location>
    <ligand>
        <name>Ca(2+)</name>
        <dbReference type="ChEBI" id="CHEBI:29108"/>
        <label>3</label>
    </ligand>
</feature>
<feature type="repeat" description="Hemopexin" evidence="23">
    <location>
        <begin position="1043"/>
        <end position="1089"/>
    </location>
</feature>
<evidence type="ECO:0000256" key="10">
    <source>
        <dbReference type="ARBA" id="ARBA00022833"/>
    </source>
</evidence>
<feature type="active site" evidence="18">
    <location>
        <position position="931"/>
    </location>
</feature>
<dbReference type="Pfam" id="PF00045">
    <property type="entry name" value="Hemopexin"/>
    <property type="match status" value="9"/>
</dbReference>
<keyword evidence="5" id="KW-0645">Protease</keyword>
<evidence type="ECO:0000313" key="26">
    <source>
        <dbReference type="EMBL" id="KAG9329210.1"/>
    </source>
</evidence>
<dbReference type="Pfam" id="PF00413">
    <property type="entry name" value="Peptidase_M10"/>
    <property type="match status" value="3"/>
</dbReference>
<accession>A0A8T2MPZ3</accession>
<keyword evidence="8" id="KW-0677">Repeat</keyword>
<feature type="region of interest" description="Disordered" evidence="24">
    <location>
        <begin position="137"/>
        <end position="160"/>
    </location>
</feature>
<feature type="region of interest" description="Disordered" evidence="24">
    <location>
        <begin position="554"/>
        <end position="578"/>
    </location>
</feature>
<dbReference type="GO" id="GO:0006508">
    <property type="term" value="P:proteolysis"/>
    <property type="evidence" value="ECO:0007669"/>
    <property type="project" value="UniProtKB-KW"/>
</dbReference>
<feature type="binding site" evidence="19">
    <location>
        <position position="905"/>
    </location>
    <ligand>
        <name>Ca(2+)</name>
        <dbReference type="ChEBI" id="CHEBI:29108"/>
        <label>2</label>
    </ligand>
</feature>
<dbReference type="CDD" id="cd00094">
    <property type="entry name" value="HX"/>
    <property type="match status" value="3"/>
</dbReference>
<feature type="domain" description="Peptidase metallopeptidase" evidence="25">
    <location>
        <begin position="1"/>
        <end position="141"/>
    </location>
</feature>
<keyword evidence="15 20" id="KW-1015">Disulfide bond</keyword>
<keyword evidence="27" id="KW-1185">Reference proteome</keyword>
<evidence type="ECO:0000256" key="8">
    <source>
        <dbReference type="ARBA" id="ARBA00022737"/>
    </source>
</evidence>
<dbReference type="PROSITE" id="PS00024">
    <property type="entry name" value="HEMOPEXIN"/>
    <property type="match status" value="3"/>
</dbReference>
<dbReference type="GO" id="GO:0008270">
    <property type="term" value="F:zinc ion binding"/>
    <property type="evidence" value="ECO:0007669"/>
    <property type="project" value="InterPro"/>
</dbReference>
<dbReference type="InterPro" id="IPR006026">
    <property type="entry name" value="Peptidase_Metallo"/>
</dbReference>
<feature type="repeat" description="Hemopexin" evidence="23">
    <location>
        <begin position="674"/>
        <end position="722"/>
    </location>
</feature>
<dbReference type="GO" id="GO:0030574">
    <property type="term" value="P:collagen catabolic process"/>
    <property type="evidence" value="ECO:0007669"/>
    <property type="project" value="UniProtKB-KW"/>
</dbReference>
<evidence type="ECO:0000256" key="14">
    <source>
        <dbReference type="ARBA" id="ARBA00023145"/>
    </source>
</evidence>
<evidence type="ECO:0000256" key="23">
    <source>
        <dbReference type="PROSITE-ProRule" id="PRU01011"/>
    </source>
</evidence>
<feature type="binding site" evidence="19">
    <location>
        <position position="1047"/>
    </location>
    <ligand>
        <name>Ca(2+)</name>
        <dbReference type="ChEBI" id="CHEBI:29108"/>
        <label>4</label>
    </ligand>
</feature>
<reference evidence="26" key="1">
    <citation type="thesis" date="2021" institute="BYU ScholarsArchive" country="Provo, UT, USA">
        <title>Applications of and Algorithms for Genome Assembly and Genomic Analyses with an Emphasis on Marine Teleosts.</title>
        <authorList>
            <person name="Pickett B.D."/>
        </authorList>
    </citation>
    <scope>NUCLEOTIDE SEQUENCE</scope>
    <source>
        <strain evidence="26">HI-2016</strain>
    </source>
</reference>
<feature type="short sequence motif" description="Cysteine switch" evidence="22">
    <location>
        <begin position="801"/>
        <end position="808"/>
    </location>
</feature>
<feature type="modified residue" description="Phosphotyrosine; by PKDCC" evidence="21">
    <location>
        <position position="1078"/>
    </location>
</feature>
<keyword evidence="10 19" id="KW-0862">Zinc</keyword>
<feature type="binding site" evidence="19">
    <location>
        <position position="894"/>
    </location>
    <ligand>
        <name>Zn(2+)</name>
        <dbReference type="ChEBI" id="CHEBI:29105"/>
        <label>1</label>
    </ligand>
</feature>
<organism evidence="26 27">
    <name type="scientific">Albula glossodonta</name>
    <name type="common">roundjaw bonefish</name>
    <dbReference type="NCBI Taxonomy" id="121402"/>
    <lineage>
        <taxon>Eukaryota</taxon>
        <taxon>Metazoa</taxon>
        <taxon>Chordata</taxon>
        <taxon>Craniata</taxon>
        <taxon>Vertebrata</taxon>
        <taxon>Euteleostomi</taxon>
        <taxon>Actinopterygii</taxon>
        <taxon>Neopterygii</taxon>
        <taxon>Teleostei</taxon>
        <taxon>Albuliformes</taxon>
        <taxon>Albulidae</taxon>
        <taxon>Albula</taxon>
    </lineage>
</organism>
<dbReference type="FunFam" id="2.110.10.10:FF:000002">
    <property type="entry name" value="Matrix metallopeptidase 3"/>
    <property type="match status" value="3"/>
</dbReference>